<evidence type="ECO:0000259" key="2">
    <source>
        <dbReference type="SMART" id="SM00062"/>
    </source>
</evidence>
<comment type="caution">
    <text evidence="3">The sequence shown here is derived from an EMBL/GenBank/DDBJ whole genome shotgun (WGS) entry which is preliminary data.</text>
</comment>
<dbReference type="EMBL" id="JAQQXS010000011">
    <property type="protein sequence ID" value="MDC8786193.1"/>
    <property type="molecule type" value="Genomic_DNA"/>
</dbReference>
<sequence length="261" mass="28733">MRLQAVFSLLLFGCTPFALAEKLTACADRAETPPFTFAKRVNGQATGSLTGISVDLLKSIATSKGLDLQVQLLPWARCLREVMEDRIQVAINVGREEAESNGLWLSKPYFSTHAVVLYSRKTHPEGLTMDSMADIHKLHVCGLGGYRFEAFGLATKDVDRGVTRSYEQLITKLHLGRCDLVIDSRETVAGMYLVDPKLRTLLVDGNLAMKPLPGALARDLNLAVSAKGPGSLALLRMLDEGIDRFGKRQDMERLINAYLDP</sequence>
<keyword evidence="1" id="KW-0732">Signal</keyword>
<organism evidence="3 4">
    <name type="scientific">Roseateles koreensis</name>
    <dbReference type="NCBI Taxonomy" id="2987526"/>
    <lineage>
        <taxon>Bacteria</taxon>
        <taxon>Pseudomonadati</taxon>
        <taxon>Pseudomonadota</taxon>
        <taxon>Betaproteobacteria</taxon>
        <taxon>Burkholderiales</taxon>
        <taxon>Sphaerotilaceae</taxon>
        <taxon>Roseateles</taxon>
    </lineage>
</organism>
<dbReference type="RefSeq" id="WP_273597305.1">
    <property type="nucleotide sequence ID" value="NZ_JAQQXS010000011.1"/>
</dbReference>
<keyword evidence="4" id="KW-1185">Reference proteome</keyword>
<dbReference type="Proteomes" id="UP001219862">
    <property type="component" value="Unassembled WGS sequence"/>
</dbReference>
<evidence type="ECO:0000256" key="1">
    <source>
        <dbReference type="SAM" id="SignalP"/>
    </source>
</evidence>
<evidence type="ECO:0000313" key="3">
    <source>
        <dbReference type="EMBL" id="MDC8786193.1"/>
    </source>
</evidence>
<proteinExistence type="predicted"/>
<protein>
    <submittedName>
        <fullName evidence="3">Transporter substrate-binding domain-containing protein</fullName>
    </submittedName>
</protein>
<dbReference type="InterPro" id="IPR001638">
    <property type="entry name" value="Solute-binding_3/MltF_N"/>
</dbReference>
<dbReference type="Gene3D" id="3.40.190.10">
    <property type="entry name" value="Periplasmic binding protein-like II"/>
    <property type="match status" value="2"/>
</dbReference>
<feature type="chain" id="PRO_5045368563" evidence="1">
    <location>
        <begin position="21"/>
        <end position="261"/>
    </location>
</feature>
<accession>A0ABT5KTC3</accession>
<dbReference type="Pfam" id="PF00497">
    <property type="entry name" value="SBP_bac_3"/>
    <property type="match status" value="1"/>
</dbReference>
<evidence type="ECO:0000313" key="4">
    <source>
        <dbReference type="Proteomes" id="UP001219862"/>
    </source>
</evidence>
<name>A0ABT5KTC3_9BURK</name>
<reference evidence="3 4" key="1">
    <citation type="submission" date="2022-10" db="EMBL/GenBank/DDBJ databases">
        <title>paucibacter sp. hw8 Genome sequencing.</title>
        <authorList>
            <person name="Park S."/>
        </authorList>
    </citation>
    <scope>NUCLEOTIDE SEQUENCE [LARGE SCALE GENOMIC DNA]</scope>
    <source>
        <strain evidence="4">hw8</strain>
    </source>
</reference>
<feature type="domain" description="Solute-binding protein family 3/N-terminal" evidence="2">
    <location>
        <begin position="22"/>
        <end position="261"/>
    </location>
</feature>
<dbReference type="SMART" id="SM00062">
    <property type="entry name" value="PBPb"/>
    <property type="match status" value="1"/>
</dbReference>
<dbReference type="SUPFAM" id="SSF53850">
    <property type="entry name" value="Periplasmic binding protein-like II"/>
    <property type="match status" value="1"/>
</dbReference>
<feature type="signal peptide" evidence="1">
    <location>
        <begin position="1"/>
        <end position="20"/>
    </location>
</feature>
<gene>
    <name evidence="3" type="ORF">PRZ01_13415</name>
</gene>